<sequence length="317" mass="36468">MEVLFCMGDHKRVAWVPSGEKASVYEIAKRTFQEFELQNFQLQVFDKSWEEWIDVDESHVVMDREKLKIVIGNHSFHEEPSNEHKRTKLSHLVESLRRNNANQEKRKRCPDFSEVETLTLVEFVATHKALLFGTGGKGSSKEEKMKERNWKKAAAVLQTVGGPVREWTMVRKKWRDLASKAKAYKAPKTVLEDPLYEKVLRGCGILSEDDMASSQETIYSDESEYASKPTPSVPSPVEPLQPQMSFQTRPAAVRQCQIQEELLAIQRAKLAAKKEQTIVLRSILDVLHEICKDKSACLVDMLNNMQDTKMYFQHLQV</sequence>
<dbReference type="OrthoDB" id="8926994at2759"/>
<dbReference type="Proteomes" id="UP000230750">
    <property type="component" value="Unassembled WGS sequence"/>
</dbReference>
<organism evidence="2 3">
    <name type="scientific">Stichopus japonicus</name>
    <name type="common">Sea cucumber</name>
    <dbReference type="NCBI Taxonomy" id="307972"/>
    <lineage>
        <taxon>Eukaryota</taxon>
        <taxon>Metazoa</taxon>
        <taxon>Echinodermata</taxon>
        <taxon>Eleutherozoa</taxon>
        <taxon>Echinozoa</taxon>
        <taxon>Holothuroidea</taxon>
        <taxon>Aspidochirotacea</taxon>
        <taxon>Aspidochirotida</taxon>
        <taxon>Stichopodidae</taxon>
        <taxon>Apostichopus</taxon>
    </lineage>
</organism>
<protein>
    <submittedName>
        <fullName evidence="2">Putative alpha/beta-gliadin A-II-like</fullName>
    </submittedName>
</protein>
<dbReference type="Pfam" id="PF13873">
    <property type="entry name" value="Myb_DNA-bind_5"/>
    <property type="match status" value="1"/>
</dbReference>
<dbReference type="EMBL" id="MRZV01000865">
    <property type="protein sequence ID" value="PIK43220.1"/>
    <property type="molecule type" value="Genomic_DNA"/>
</dbReference>
<dbReference type="PANTHER" id="PTHR23098">
    <property type="entry name" value="AGAP001331-PA-RELATED"/>
    <property type="match status" value="1"/>
</dbReference>
<evidence type="ECO:0000259" key="1">
    <source>
        <dbReference type="Pfam" id="PF13873"/>
    </source>
</evidence>
<comment type="caution">
    <text evidence="2">The sequence shown here is derived from an EMBL/GenBank/DDBJ whole genome shotgun (WGS) entry which is preliminary data.</text>
</comment>
<dbReference type="InterPro" id="IPR028002">
    <property type="entry name" value="Myb_DNA-bind_5"/>
</dbReference>
<feature type="domain" description="Myb/SANT-like DNA-binding" evidence="1">
    <location>
        <begin position="108"/>
        <end position="183"/>
    </location>
</feature>
<proteinExistence type="predicted"/>
<accession>A0A2G8K5C3</accession>
<dbReference type="AlphaFoldDB" id="A0A2G8K5C3"/>
<name>A0A2G8K5C3_STIJA</name>
<evidence type="ECO:0000313" key="2">
    <source>
        <dbReference type="EMBL" id="PIK43220.1"/>
    </source>
</evidence>
<keyword evidence="3" id="KW-1185">Reference proteome</keyword>
<reference evidence="2 3" key="1">
    <citation type="journal article" date="2017" name="PLoS Biol.">
        <title>The sea cucumber genome provides insights into morphological evolution and visceral regeneration.</title>
        <authorList>
            <person name="Zhang X."/>
            <person name="Sun L."/>
            <person name="Yuan J."/>
            <person name="Sun Y."/>
            <person name="Gao Y."/>
            <person name="Zhang L."/>
            <person name="Li S."/>
            <person name="Dai H."/>
            <person name="Hamel J.F."/>
            <person name="Liu C."/>
            <person name="Yu Y."/>
            <person name="Liu S."/>
            <person name="Lin W."/>
            <person name="Guo K."/>
            <person name="Jin S."/>
            <person name="Xu P."/>
            <person name="Storey K.B."/>
            <person name="Huan P."/>
            <person name="Zhang T."/>
            <person name="Zhou Y."/>
            <person name="Zhang J."/>
            <person name="Lin C."/>
            <person name="Li X."/>
            <person name="Xing L."/>
            <person name="Huo D."/>
            <person name="Sun M."/>
            <person name="Wang L."/>
            <person name="Mercier A."/>
            <person name="Li F."/>
            <person name="Yang H."/>
            <person name="Xiang J."/>
        </authorList>
    </citation>
    <scope>NUCLEOTIDE SEQUENCE [LARGE SCALE GENOMIC DNA]</scope>
    <source>
        <strain evidence="2">Shaxun</strain>
        <tissue evidence="2">Muscle</tissue>
    </source>
</reference>
<dbReference type="GO" id="GO:0005634">
    <property type="term" value="C:nucleus"/>
    <property type="evidence" value="ECO:0007669"/>
    <property type="project" value="TreeGrafter"/>
</dbReference>
<dbReference type="PANTHER" id="PTHR23098:SF16">
    <property type="entry name" value="REGULATORY PROTEIN ZESTE"/>
    <property type="match status" value="1"/>
</dbReference>
<gene>
    <name evidence="2" type="ORF">BSL78_19911</name>
</gene>
<evidence type="ECO:0000313" key="3">
    <source>
        <dbReference type="Proteomes" id="UP000230750"/>
    </source>
</evidence>